<organism evidence="1 2">
    <name type="scientific">Phage Phass-1</name>
    <dbReference type="NCBI Taxonomy" id="3043662"/>
    <lineage>
        <taxon>Viruses</taxon>
        <taxon>Duplodnaviria</taxon>
        <taxon>Heunggongvirae</taxon>
        <taxon>Uroviricota</taxon>
        <taxon>Caudoviricetes</taxon>
        <taxon>Caudoviricetes code 15 clade</taxon>
    </lineage>
</organism>
<name>A0AAF0RSE1_9CAUD</name>
<evidence type="ECO:0000313" key="1">
    <source>
        <dbReference type="EMBL" id="WIC39624.1"/>
    </source>
</evidence>
<dbReference type="EMBL" id="OQ749652">
    <property type="protein sequence ID" value="WIC39624.1"/>
    <property type="molecule type" value="Genomic_DNA"/>
</dbReference>
<sequence length="280" mass="31916">MKKFNRVNLSGRLAGYELNRGTTKNGDEFINGTISLIVDENGTTVDKIRVFATPVWKKSGKANGNYTMLDKMEQGEFQVGADNGEWLAIQGTIDISYFPPRNPDPNDPEPARSQRVNATFINANTKKAYQNTWSCDYLMTNIREIEADPERNLDRYVRVHGYVVDEYNEILLEAEFDVRKEAAINYFLGLQASEDMPYFVSVGGEMTMVVRSVTIPNAIGDDEHREFTNLRWCVTRINPTPYTFGDEADITVDQYNEFKANLQEKKAEAMKDDKEPDLAF</sequence>
<reference evidence="1" key="1">
    <citation type="submission" date="2023-04" db="EMBL/GenBank/DDBJ databases">
        <title>Bacteriophage Phass-1 Discovered in the Human Gut Virome - the Founding Member of the Proposed New Family Phassviridae.</title>
        <authorList>
            <person name="Tikunov A.Y."/>
            <person name="Morozova V.V."/>
            <person name="Chechushkov A.V."/>
            <person name="Tikunova N.V."/>
        </authorList>
    </citation>
    <scope>NUCLEOTIDE SEQUENCE</scope>
</reference>
<evidence type="ECO:0000313" key="2">
    <source>
        <dbReference type="Proteomes" id="UP001237988"/>
    </source>
</evidence>
<dbReference type="Proteomes" id="UP001237988">
    <property type="component" value="Segment"/>
</dbReference>
<accession>A0AAF0RSE1</accession>
<proteinExistence type="predicted"/>
<protein>
    <submittedName>
        <fullName evidence="1">Uncharacterized protein</fullName>
    </submittedName>
</protein>